<accession>A0A1I7D0H6</accession>
<organism evidence="1 2">
    <name type="scientific">Geodermatophilus amargosae</name>
    <dbReference type="NCBI Taxonomy" id="1296565"/>
    <lineage>
        <taxon>Bacteria</taxon>
        <taxon>Bacillati</taxon>
        <taxon>Actinomycetota</taxon>
        <taxon>Actinomycetes</taxon>
        <taxon>Geodermatophilales</taxon>
        <taxon>Geodermatophilaceae</taxon>
        <taxon>Geodermatophilus</taxon>
    </lineage>
</organism>
<evidence type="ECO:0000313" key="1">
    <source>
        <dbReference type="EMBL" id="SFU05179.1"/>
    </source>
</evidence>
<reference evidence="2" key="1">
    <citation type="submission" date="2016-10" db="EMBL/GenBank/DDBJ databases">
        <authorList>
            <person name="Varghese N."/>
            <person name="Submissions S."/>
        </authorList>
    </citation>
    <scope>NUCLEOTIDE SEQUENCE [LARGE SCALE GENOMIC DNA]</scope>
    <source>
        <strain evidence="2">DSM 46136</strain>
    </source>
</reference>
<sequence length="47" mass="5022">WNAYENNFGLTRLDGTPKPALAALRTANDHLAEERARIGGRSGGEGP</sequence>
<feature type="non-terminal residue" evidence="1">
    <location>
        <position position="1"/>
    </location>
</feature>
<gene>
    <name evidence="1" type="ORF">SAMN05660657_05111</name>
</gene>
<protein>
    <submittedName>
        <fullName evidence="1">Uncharacterized protein</fullName>
    </submittedName>
</protein>
<name>A0A1I7D0H6_9ACTN</name>
<keyword evidence="2" id="KW-1185">Reference proteome</keyword>
<dbReference type="EMBL" id="FPBA01000030">
    <property type="protein sequence ID" value="SFU05179.1"/>
    <property type="molecule type" value="Genomic_DNA"/>
</dbReference>
<dbReference type="STRING" id="1296565.SAMN05660657_05111"/>
<dbReference type="AlphaFoldDB" id="A0A1I7D0H6"/>
<evidence type="ECO:0000313" key="2">
    <source>
        <dbReference type="Proteomes" id="UP000199546"/>
    </source>
</evidence>
<dbReference type="Proteomes" id="UP000199546">
    <property type="component" value="Unassembled WGS sequence"/>
</dbReference>
<proteinExistence type="predicted"/>